<dbReference type="OrthoDB" id="2156052at2759"/>
<keyword evidence="2" id="KW-1185">Reference proteome</keyword>
<proteinExistence type="predicted"/>
<name>A0A9P9X3B5_9PEZI</name>
<dbReference type="Proteomes" id="UP001056436">
    <property type="component" value="Unassembled WGS sequence"/>
</dbReference>
<gene>
    <name evidence="1" type="ORF">CABS02_13230</name>
</gene>
<evidence type="ECO:0000313" key="2">
    <source>
        <dbReference type="Proteomes" id="UP001056436"/>
    </source>
</evidence>
<protein>
    <recommendedName>
        <fullName evidence="3">Protein kinase domain-containing protein</fullName>
    </recommendedName>
</protein>
<dbReference type="AlphaFoldDB" id="A0A9P9X3B5"/>
<accession>A0A9P9X3B5</accession>
<evidence type="ECO:0008006" key="3">
    <source>
        <dbReference type="Google" id="ProtNLM"/>
    </source>
</evidence>
<sequence>MDEHCQNFRDHGHQHLSRLEFLQLIRIQLAEDRGRNADAVPLYLSGSIGLLFKVRLSSYGYTLVAKGVESLGLARLQHENEVWAGRPLFDSANQAISTDVVGMVAKAYKDLHKLGILLGDAESRNVLRDIVSGNIMVVDFERVDFRYRPPLGLLSSNARPEAAIYAAKMVQRI</sequence>
<comment type="caution">
    <text evidence="1">The sequence shown here is derived from an EMBL/GenBank/DDBJ whole genome shotgun (WGS) entry which is preliminary data.</text>
</comment>
<dbReference type="EMBL" id="SDAQ01000145">
    <property type="protein sequence ID" value="KAI3534399.1"/>
    <property type="molecule type" value="Genomic_DNA"/>
</dbReference>
<evidence type="ECO:0000313" key="1">
    <source>
        <dbReference type="EMBL" id="KAI3534399.1"/>
    </source>
</evidence>
<reference evidence="1" key="1">
    <citation type="submission" date="2019-01" db="EMBL/GenBank/DDBJ databases">
        <title>Colletotrichum abscissum LGMF1257.</title>
        <authorList>
            <person name="Baroncelli R."/>
        </authorList>
    </citation>
    <scope>NUCLEOTIDE SEQUENCE</scope>
    <source>
        <strain evidence="1">Ca142</strain>
    </source>
</reference>
<organism evidence="1 2">
    <name type="scientific">Colletotrichum abscissum</name>
    <dbReference type="NCBI Taxonomy" id="1671311"/>
    <lineage>
        <taxon>Eukaryota</taxon>
        <taxon>Fungi</taxon>
        <taxon>Dikarya</taxon>
        <taxon>Ascomycota</taxon>
        <taxon>Pezizomycotina</taxon>
        <taxon>Sordariomycetes</taxon>
        <taxon>Hypocreomycetidae</taxon>
        <taxon>Glomerellales</taxon>
        <taxon>Glomerellaceae</taxon>
        <taxon>Colletotrichum</taxon>
        <taxon>Colletotrichum acutatum species complex</taxon>
    </lineage>
</organism>